<dbReference type="RefSeq" id="XP_002486186.1">
    <property type="nucleotide sequence ID" value="XM_002486141.1"/>
</dbReference>
<gene>
    <name evidence="1" type="ORF">TSTA_101840</name>
</gene>
<name>B8MMZ9_TALSN</name>
<dbReference type="OrthoDB" id="4349712at2759"/>
<dbReference type="VEuPathDB" id="FungiDB:TSTA_101840"/>
<dbReference type="GeneID" id="8099229"/>
<evidence type="ECO:0000313" key="1">
    <source>
        <dbReference type="EMBL" id="EED13948.1"/>
    </source>
</evidence>
<evidence type="ECO:0008006" key="3">
    <source>
        <dbReference type="Google" id="ProtNLM"/>
    </source>
</evidence>
<reference evidence="2" key="1">
    <citation type="journal article" date="2015" name="Genome Announc.">
        <title>Genome sequence of the AIDS-associated pathogen Penicillium marneffei (ATCC18224) and its near taxonomic relative Talaromyces stipitatus (ATCC10500).</title>
        <authorList>
            <person name="Nierman W.C."/>
            <person name="Fedorova-Abrams N.D."/>
            <person name="Andrianopoulos A."/>
        </authorList>
    </citation>
    <scope>NUCLEOTIDE SEQUENCE [LARGE SCALE GENOMIC DNA]</scope>
    <source>
        <strain evidence="2">ATCC 10500 / CBS 375.48 / QM 6759 / NRRL 1006</strain>
    </source>
</reference>
<dbReference type="AlphaFoldDB" id="B8MMZ9"/>
<dbReference type="HOGENOM" id="CLU_2005440_0_0_1"/>
<proteinExistence type="predicted"/>
<dbReference type="STRING" id="441959.B8MMZ9"/>
<dbReference type="EMBL" id="EQ962658">
    <property type="protein sequence ID" value="EED13948.1"/>
    <property type="molecule type" value="Genomic_DNA"/>
</dbReference>
<organism evidence="1 2">
    <name type="scientific">Talaromyces stipitatus (strain ATCC 10500 / CBS 375.48 / QM 6759 / NRRL 1006)</name>
    <name type="common">Penicillium stipitatum</name>
    <dbReference type="NCBI Taxonomy" id="441959"/>
    <lineage>
        <taxon>Eukaryota</taxon>
        <taxon>Fungi</taxon>
        <taxon>Dikarya</taxon>
        <taxon>Ascomycota</taxon>
        <taxon>Pezizomycotina</taxon>
        <taxon>Eurotiomycetes</taxon>
        <taxon>Eurotiomycetidae</taxon>
        <taxon>Eurotiales</taxon>
        <taxon>Trichocomaceae</taxon>
        <taxon>Talaromyces</taxon>
        <taxon>Talaromyces sect. Talaromyces</taxon>
    </lineage>
</organism>
<dbReference type="InParanoid" id="B8MMZ9"/>
<dbReference type="PhylomeDB" id="B8MMZ9"/>
<protein>
    <recommendedName>
        <fullName evidence="3">RNase H type-1 domain-containing protein</fullName>
    </recommendedName>
</protein>
<accession>B8MMZ9</accession>
<evidence type="ECO:0000313" key="2">
    <source>
        <dbReference type="Proteomes" id="UP000001745"/>
    </source>
</evidence>
<sequence>MDTLETINPFILAPWEECVQTNSGETPKTHTEAGGSMQIVTFSFTLGIRLEQNLYLGELAAMVHALSTLPTLKQYRITLLTSNKAAALTLRNPRQQWGQGHVCQIYKLIKGYEEMETRSLSIGS</sequence>
<keyword evidence="2" id="KW-1185">Reference proteome</keyword>
<dbReference type="Proteomes" id="UP000001745">
    <property type="component" value="Unassembled WGS sequence"/>
</dbReference>